<dbReference type="InterPro" id="IPR003018">
    <property type="entry name" value="GAF"/>
</dbReference>
<evidence type="ECO:0008006" key="5">
    <source>
        <dbReference type="Google" id="ProtNLM"/>
    </source>
</evidence>
<dbReference type="SUPFAM" id="SSF55073">
    <property type="entry name" value="Nucleotide cyclase"/>
    <property type="match status" value="1"/>
</dbReference>
<reference evidence="3 4" key="1">
    <citation type="journal article" date="2016" name="Nat. Commun.">
        <title>Thousands of microbial genomes shed light on interconnected biogeochemical processes in an aquifer system.</title>
        <authorList>
            <person name="Anantharaman K."/>
            <person name="Brown C.T."/>
            <person name="Hug L.A."/>
            <person name="Sharon I."/>
            <person name="Castelle C.J."/>
            <person name="Probst A.J."/>
            <person name="Thomas B.C."/>
            <person name="Singh A."/>
            <person name="Wilkins M.J."/>
            <person name="Karaoz U."/>
            <person name="Brodie E.L."/>
            <person name="Williams K.H."/>
            <person name="Hubbard S.S."/>
            <person name="Banfield J.F."/>
        </authorList>
    </citation>
    <scope>NUCLEOTIDE SEQUENCE [LARGE SCALE GENOMIC DNA]</scope>
    <source>
        <strain evidence="4">RBG_16_55_9</strain>
    </source>
</reference>
<dbReference type="PROSITE" id="PS50887">
    <property type="entry name" value="GGDEF"/>
    <property type="match status" value="1"/>
</dbReference>
<dbReference type="InterPro" id="IPR029787">
    <property type="entry name" value="Nucleotide_cyclase"/>
</dbReference>
<dbReference type="AlphaFoldDB" id="A0A1F5V169"/>
<dbReference type="InterPro" id="IPR000160">
    <property type="entry name" value="GGDEF_dom"/>
</dbReference>
<dbReference type="SMART" id="SM00471">
    <property type="entry name" value="HDc"/>
    <property type="match status" value="1"/>
</dbReference>
<evidence type="ECO:0000313" key="4">
    <source>
        <dbReference type="Proteomes" id="UP000179157"/>
    </source>
</evidence>
<dbReference type="Gene3D" id="3.30.70.270">
    <property type="match status" value="1"/>
</dbReference>
<dbReference type="Pfam" id="PF01590">
    <property type="entry name" value="GAF"/>
    <property type="match status" value="1"/>
</dbReference>
<dbReference type="SMART" id="SM00267">
    <property type="entry name" value="GGDEF"/>
    <property type="match status" value="1"/>
</dbReference>
<dbReference type="PANTHER" id="PTHR43155:SF2">
    <property type="entry name" value="CYCLIC DI-GMP PHOSPHODIESTERASE PA4108"/>
    <property type="match status" value="1"/>
</dbReference>
<dbReference type="PANTHER" id="PTHR43155">
    <property type="entry name" value="CYCLIC DI-GMP PHOSPHODIESTERASE PA4108-RELATED"/>
    <property type="match status" value="1"/>
</dbReference>
<dbReference type="SMART" id="SM00065">
    <property type="entry name" value="GAF"/>
    <property type="match status" value="1"/>
</dbReference>
<dbReference type="PROSITE" id="PS51832">
    <property type="entry name" value="HD_GYP"/>
    <property type="match status" value="1"/>
</dbReference>
<dbReference type="InterPro" id="IPR037522">
    <property type="entry name" value="HD_GYP_dom"/>
</dbReference>
<dbReference type="Pfam" id="PF13487">
    <property type="entry name" value="HD_5"/>
    <property type="match status" value="1"/>
</dbReference>
<dbReference type="STRING" id="1817864.A2Z21_03200"/>
<name>A0A1F5V169_FRAXR</name>
<dbReference type="Pfam" id="PF00990">
    <property type="entry name" value="GGDEF"/>
    <property type="match status" value="1"/>
</dbReference>
<dbReference type="SUPFAM" id="SSF51182">
    <property type="entry name" value="RmlC-like cupins"/>
    <property type="match status" value="1"/>
</dbReference>
<dbReference type="SUPFAM" id="SSF55781">
    <property type="entry name" value="GAF domain-like"/>
    <property type="match status" value="1"/>
</dbReference>
<gene>
    <name evidence="3" type="ORF">A2Z21_03200</name>
</gene>
<dbReference type="InterPro" id="IPR003607">
    <property type="entry name" value="HD/PDEase_dom"/>
</dbReference>
<dbReference type="InterPro" id="IPR043128">
    <property type="entry name" value="Rev_trsase/Diguanyl_cyclase"/>
</dbReference>
<feature type="domain" description="HD-GYP" evidence="2">
    <location>
        <begin position="113"/>
        <end position="307"/>
    </location>
</feature>
<dbReference type="InterPro" id="IPR029016">
    <property type="entry name" value="GAF-like_dom_sf"/>
</dbReference>
<organism evidence="3 4">
    <name type="scientific">Fraserbacteria sp. (strain RBG_16_55_9)</name>
    <dbReference type="NCBI Taxonomy" id="1817864"/>
    <lineage>
        <taxon>Bacteria</taxon>
        <taxon>Candidatus Fraseribacteriota</taxon>
    </lineage>
</organism>
<feature type="domain" description="GGDEF" evidence="1">
    <location>
        <begin position="542"/>
        <end position="675"/>
    </location>
</feature>
<protein>
    <recommendedName>
        <fullName evidence="5">Diguanylate cyclase</fullName>
    </recommendedName>
</protein>
<dbReference type="SUPFAM" id="SSF109604">
    <property type="entry name" value="HD-domain/PDEase-like"/>
    <property type="match status" value="1"/>
</dbReference>
<dbReference type="InterPro" id="IPR011051">
    <property type="entry name" value="RmlC_Cupin_sf"/>
</dbReference>
<dbReference type="NCBIfam" id="TIGR00254">
    <property type="entry name" value="GGDEF"/>
    <property type="match status" value="1"/>
</dbReference>
<comment type="caution">
    <text evidence="3">The sequence shown here is derived from an EMBL/GenBank/DDBJ whole genome shotgun (WGS) entry which is preliminary data.</text>
</comment>
<accession>A0A1F5V169</accession>
<dbReference type="CDD" id="cd01949">
    <property type="entry name" value="GGDEF"/>
    <property type="match status" value="1"/>
</dbReference>
<evidence type="ECO:0000313" key="3">
    <source>
        <dbReference type="EMBL" id="OGF57174.1"/>
    </source>
</evidence>
<evidence type="ECO:0000259" key="1">
    <source>
        <dbReference type="PROSITE" id="PS50887"/>
    </source>
</evidence>
<sequence length="676" mass="78351">MSQRFIFKHDEVLERVSKGRAETRLLARADRVEIIKQYVPQGSTFYLDSAEEWQGFEFIYLLEGRLKYLGSEPHTVLEPGDYIARQEIEERSWFRAESDATLLYMSSQPAFNIMQAEIQEFLQLAEKVERDEYTDGHCRRLEKMARLIGERLELSALQLYNLSYAAFYHDVGKAKVPIEILQKPSPLTTEEWEQVRKHTIWGREMLETKDFLKEVAHIVGQTHERVDGKGYPLGLKRDEISIEARIIAVVDTYDAITTDRPYRNALTKEEAIQELKKNAGTQLDERVVHALIEIIRKRDPFPEERRAWFDQERARLQQREAFLRISEGILAGKEIQQTLNEVVNAITQHTPFRRAALALYDRPISPRSAEKVQIIHIACAGLTPTDEERIKAHPLPPKERKKVFREDFRISRSYYVPHDRLPWGEHPGLIKSKVQPSPKSSWHPDDTLCIPMWIEDRLLGTITVDEPVDGRVPTTQTLEPMEMFANLTAIAVSEAENKRRLHEAVNQLKEASYRDPLTKMYNRRYLDELIKKEQARARRSGFPISLLLIDFNKFRAVNERYGHLEGDRVLRESAAWIEKNVPRTSTVIRYGGDEFLVVMPKASQEQAEQVSEILKSAIAQRDFGVHGRISIRTGISSWDPHVSKGFEEVFKEADSWLYQRKAPKTTRRKAKLSASP</sequence>
<evidence type="ECO:0000259" key="2">
    <source>
        <dbReference type="PROSITE" id="PS51832"/>
    </source>
</evidence>
<dbReference type="Gene3D" id="3.30.450.40">
    <property type="match status" value="1"/>
</dbReference>
<dbReference type="Gene3D" id="1.10.3210.10">
    <property type="entry name" value="Hypothetical protein af1432"/>
    <property type="match status" value="1"/>
</dbReference>
<dbReference type="EMBL" id="MFGX01000017">
    <property type="protein sequence ID" value="OGF57174.1"/>
    <property type="molecule type" value="Genomic_DNA"/>
</dbReference>
<proteinExistence type="predicted"/>
<dbReference type="CDD" id="cd00077">
    <property type="entry name" value="HDc"/>
    <property type="match status" value="1"/>
</dbReference>
<dbReference type="Proteomes" id="UP000179157">
    <property type="component" value="Unassembled WGS sequence"/>
</dbReference>